<feature type="transmembrane region" description="Helical" evidence="2">
    <location>
        <begin position="167"/>
        <end position="187"/>
    </location>
</feature>
<keyword evidence="2" id="KW-1133">Transmembrane helix</keyword>
<evidence type="ECO:0000313" key="4">
    <source>
        <dbReference type="Proteomes" id="UP000238634"/>
    </source>
</evidence>
<feature type="compositionally biased region" description="Low complexity" evidence="1">
    <location>
        <begin position="355"/>
        <end position="390"/>
    </location>
</feature>
<reference evidence="3 4" key="1">
    <citation type="submission" date="2018-02" db="EMBL/GenBank/DDBJ databases">
        <authorList>
            <person name="Cohen D.B."/>
            <person name="Kent A.D."/>
        </authorList>
    </citation>
    <scope>NUCLEOTIDE SEQUENCE [LARGE SCALE GENOMIC DNA]</scope>
    <source>
        <strain evidence="3 4">ULC007</strain>
    </source>
</reference>
<name>A0A2T1DEK1_9CYAN</name>
<dbReference type="Pfam" id="PF14233">
    <property type="entry name" value="DUF4335"/>
    <property type="match status" value="1"/>
</dbReference>
<sequence length="493" mass="52954">MTIQRQYSLPNCTLVLEGLADPIATSQAEMRPVMALLINAECYLAGQEKPLAGGREFFESLVTAVSLYAQEFLSGIHLPRHTYSDKPSFVKLERLDRIYHRLTIEPSADHTTTAAQKVDLSTVQLFDLVEAIDQFVADTQTLPFWSLNLAPVPKRYAFAREPLAKQAVPAAIGVSGLALAAIAFFMLPMPKVNKPACLAAGECPTSAASPKPTGSPSLSPSVSPSSQASASPSPSQLAEPDLAQLENTLNTTPAITDPQELDRLRQRLYDQVNDKWKPQTNPTQDLVYRVGVGKDGAIVGYKPESPGALENVKQTPLLNLLYIPAVGSTPSQEPIGQFKVTFTSQGSLEVSPWETSSPSPNPSASESPSPAASATPSPTASLSGSSTAPAEITEKSQLEALQPKLYDQIDQNWKGSPPFNKELIFRVRVKSDGTIADYEPGNAAASEFSQSTPLSQLGKPADPNATPQESLASFKVVFKPSGVLQVNPWFGRR</sequence>
<dbReference type="AlphaFoldDB" id="A0A2T1DEK1"/>
<dbReference type="RefSeq" id="WP_073072134.1">
    <property type="nucleotide sequence ID" value="NZ_MPPI01000014.1"/>
</dbReference>
<feature type="region of interest" description="Disordered" evidence="1">
    <location>
        <begin position="202"/>
        <end position="238"/>
    </location>
</feature>
<dbReference type="InterPro" id="IPR025569">
    <property type="entry name" value="DUF4335"/>
</dbReference>
<evidence type="ECO:0000256" key="2">
    <source>
        <dbReference type="SAM" id="Phobius"/>
    </source>
</evidence>
<feature type="compositionally biased region" description="Low complexity" evidence="1">
    <location>
        <begin position="215"/>
        <end position="237"/>
    </location>
</feature>
<dbReference type="OrthoDB" id="423373at2"/>
<gene>
    <name evidence="3" type="ORF">C7B65_13045</name>
</gene>
<accession>A0A2T1DEK1</accession>
<feature type="region of interest" description="Disordered" evidence="1">
    <location>
        <begin position="443"/>
        <end position="467"/>
    </location>
</feature>
<keyword evidence="4" id="KW-1185">Reference proteome</keyword>
<feature type="region of interest" description="Disordered" evidence="1">
    <location>
        <begin position="349"/>
        <end position="392"/>
    </location>
</feature>
<organism evidence="3 4">
    <name type="scientific">Phormidesmis priestleyi ULC007</name>
    <dbReference type="NCBI Taxonomy" id="1920490"/>
    <lineage>
        <taxon>Bacteria</taxon>
        <taxon>Bacillati</taxon>
        <taxon>Cyanobacteriota</taxon>
        <taxon>Cyanophyceae</taxon>
        <taxon>Leptolyngbyales</taxon>
        <taxon>Leptolyngbyaceae</taxon>
        <taxon>Phormidesmis</taxon>
    </lineage>
</organism>
<keyword evidence="2" id="KW-0472">Membrane</keyword>
<comment type="caution">
    <text evidence="3">The sequence shown here is derived from an EMBL/GenBank/DDBJ whole genome shotgun (WGS) entry which is preliminary data.</text>
</comment>
<keyword evidence="2" id="KW-0812">Transmembrane</keyword>
<dbReference type="EMBL" id="PVWG01000013">
    <property type="protein sequence ID" value="PSB18942.1"/>
    <property type="molecule type" value="Genomic_DNA"/>
</dbReference>
<protein>
    <submittedName>
        <fullName evidence="3">DUF4335 domain-containing protein</fullName>
    </submittedName>
</protein>
<evidence type="ECO:0000313" key="3">
    <source>
        <dbReference type="EMBL" id="PSB18942.1"/>
    </source>
</evidence>
<dbReference type="Proteomes" id="UP000238634">
    <property type="component" value="Unassembled WGS sequence"/>
</dbReference>
<dbReference type="STRING" id="1920490.GCA_001895925_04791"/>
<proteinExistence type="predicted"/>
<reference evidence="3 4" key="2">
    <citation type="submission" date="2018-03" db="EMBL/GenBank/DDBJ databases">
        <title>The ancient ancestry and fast evolution of plastids.</title>
        <authorList>
            <person name="Moore K.R."/>
            <person name="Magnabosco C."/>
            <person name="Momper L."/>
            <person name="Gold D.A."/>
            <person name="Bosak T."/>
            <person name="Fournier G.P."/>
        </authorList>
    </citation>
    <scope>NUCLEOTIDE SEQUENCE [LARGE SCALE GENOMIC DNA]</scope>
    <source>
        <strain evidence="3 4">ULC007</strain>
    </source>
</reference>
<evidence type="ECO:0000256" key="1">
    <source>
        <dbReference type="SAM" id="MobiDB-lite"/>
    </source>
</evidence>